<dbReference type="AlphaFoldDB" id="A0A0F9TRA9"/>
<organism evidence="1">
    <name type="scientific">marine sediment metagenome</name>
    <dbReference type="NCBI Taxonomy" id="412755"/>
    <lineage>
        <taxon>unclassified sequences</taxon>
        <taxon>metagenomes</taxon>
        <taxon>ecological metagenomes</taxon>
    </lineage>
</organism>
<accession>A0A0F9TRA9</accession>
<proteinExistence type="predicted"/>
<comment type="caution">
    <text evidence="1">The sequence shown here is derived from an EMBL/GenBank/DDBJ whole genome shotgun (WGS) entry which is preliminary data.</text>
</comment>
<name>A0A0F9TRA9_9ZZZZ</name>
<gene>
    <name evidence="1" type="ORF">LCGC14_0620590</name>
</gene>
<protein>
    <submittedName>
        <fullName evidence="1">Uncharacterized protein</fullName>
    </submittedName>
</protein>
<dbReference type="EMBL" id="LAZR01001054">
    <property type="protein sequence ID" value="KKN51651.1"/>
    <property type="molecule type" value="Genomic_DNA"/>
</dbReference>
<sequence>MGRDELRYRWEHWNELCIRACKSGQKQEAKEARYMRDQFQRGDQMNIGQIKTRDNVEDYLHEFACTDLGRKDRIVLANVVYKWCLAKAKKPETQLYLQVGSLGEPLAHLRTLAFQGYIKLFYKVGVAYYEQPHLRHCRDDQFRQDTYYLTLNSNKLQELIIGLTTNLVMEVAMQAYHLAQFESKVADEAEKVGVELVETAILSSWDEYSFHLTRGRATVVVGNLGVTLHIEPCILKVHNLIAELLDLELKRIKEDTKYILRIDWPYLISRAKTLAGGA</sequence>
<evidence type="ECO:0000313" key="1">
    <source>
        <dbReference type="EMBL" id="KKN51651.1"/>
    </source>
</evidence>
<reference evidence="1" key="1">
    <citation type="journal article" date="2015" name="Nature">
        <title>Complex archaea that bridge the gap between prokaryotes and eukaryotes.</title>
        <authorList>
            <person name="Spang A."/>
            <person name="Saw J.H."/>
            <person name="Jorgensen S.L."/>
            <person name="Zaremba-Niedzwiedzka K."/>
            <person name="Martijn J."/>
            <person name="Lind A.E."/>
            <person name="van Eijk R."/>
            <person name="Schleper C."/>
            <person name="Guy L."/>
            <person name="Ettema T.J."/>
        </authorList>
    </citation>
    <scope>NUCLEOTIDE SEQUENCE</scope>
</reference>